<feature type="region of interest" description="Disordered" evidence="2">
    <location>
        <begin position="1"/>
        <end position="87"/>
    </location>
</feature>
<feature type="compositionally biased region" description="Gly residues" evidence="2">
    <location>
        <begin position="1"/>
        <end position="10"/>
    </location>
</feature>
<evidence type="ECO:0000259" key="3">
    <source>
        <dbReference type="Pfam" id="PF05004"/>
    </source>
</evidence>
<dbReference type="OrthoDB" id="18978at2759"/>
<evidence type="ECO:0000313" key="4">
    <source>
        <dbReference type="EMBL" id="KAJ1718577.1"/>
    </source>
</evidence>
<evidence type="ECO:0000256" key="2">
    <source>
        <dbReference type="SAM" id="MobiDB-lite"/>
    </source>
</evidence>
<dbReference type="InterPro" id="IPR016024">
    <property type="entry name" value="ARM-type_fold"/>
</dbReference>
<reference evidence="4" key="1">
    <citation type="submission" date="2022-07" db="EMBL/GenBank/DDBJ databases">
        <title>Phylogenomic reconstructions and comparative analyses of Kickxellomycotina fungi.</title>
        <authorList>
            <person name="Reynolds N.K."/>
            <person name="Stajich J.E."/>
            <person name="Barry K."/>
            <person name="Grigoriev I.V."/>
            <person name="Crous P."/>
            <person name="Smith M.E."/>
        </authorList>
    </citation>
    <scope>NUCLEOTIDE SEQUENCE</scope>
    <source>
        <strain evidence="4">BCRC 34381</strain>
    </source>
</reference>
<comment type="caution">
    <text evidence="4">The sequence shown here is derived from an EMBL/GenBank/DDBJ whole genome shotgun (WGS) entry which is preliminary data.</text>
</comment>
<dbReference type="Gene3D" id="1.25.10.10">
    <property type="entry name" value="Leucine-rich Repeat Variant"/>
    <property type="match status" value="1"/>
</dbReference>
<dbReference type="Pfam" id="PF05004">
    <property type="entry name" value="IFRD"/>
    <property type="match status" value="1"/>
</dbReference>
<dbReference type="AlphaFoldDB" id="A0A9W7XUA6"/>
<evidence type="ECO:0000313" key="5">
    <source>
        <dbReference type="Proteomes" id="UP001143981"/>
    </source>
</evidence>
<dbReference type="Proteomes" id="UP001143981">
    <property type="component" value="Unassembled WGS sequence"/>
</dbReference>
<protein>
    <submittedName>
        <fullName evidence="4">Interferon- developmental regulator 1</fullName>
    </submittedName>
</protein>
<sequence>MSRRGQGGSGLLRTALNSGRTRSGNGRSSQQHTPRPSQSVTSSRGPSVAGSRDVSDDELADDTASIASDDTWLLDAEDSDEAGGVSDNWEEELEEALEALDDKRIATREKGLQTAIRLMSHVYMGDELEGRRVTLLDALRRAARRTKGDQERELALRAIGLWFVNFGTESEGEEEFASTSDLLQALATDVSVSSAVRAGALGTLGMANFVSGADYRAAAELSRFMHDKVLLGALDEHTIDVARQTFETIGLLLTVVMDSDARLGDELFEEMFDTHMRGLTVDSVDVRVAAARNFALAHEALSSEHANDATEYAFERQDELVGVLEMLKNESSKRQGKRGTVTQRAAVRDVLNTIEEGEAPKLKLLVHGHPVVFDDWSRIQRLQAFRGLLGGGLLV</sequence>
<feature type="compositionally biased region" description="Low complexity" evidence="2">
    <location>
        <begin position="62"/>
        <end position="71"/>
    </location>
</feature>
<accession>A0A9W7XUA6</accession>
<dbReference type="PANTHER" id="PTHR12354">
    <property type="entry name" value="INTERFERON-RELATED DEVELOPMENTAL REGULATOR"/>
    <property type="match status" value="1"/>
</dbReference>
<feature type="compositionally biased region" description="Low complexity" evidence="2">
    <location>
        <begin position="11"/>
        <end position="29"/>
    </location>
</feature>
<comment type="similarity">
    <text evidence="1">Belongs to the IFRD family.</text>
</comment>
<evidence type="ECO:0000256" key="1">
    <source>
        <dbReference type="ARBA" id="ARBA00008828"/>
    </source>
</evidence>
<name>A0A9W7XUA6_9FUNG</name>
<feature type="domain" description="Interferon-related developmental regulator N-terminal" evidence="3">
    <location>
        <begin position="66"/>
        <end position="355"/>
    </location>
</feature>
<dbReference type="InterPro" id="IPR011989">
    <property type="entry name" value="ARM-like"/>
</dbReference>
<proteinExistence type="inferred from homology"/>
<keyword evidence="5" id="KW-1185">Reference proteome</keyword>
<gene>
    <name evidence="4" type="primary">IFRD1</name>
    <name evidence="4" type="ORF">LPJ61_006559</name>
</gene>
<dbReference type="SUPFAM" id="SSF48371">
    <property type="entry name" value="ARM repeat"/>
    <property type="match status" value="1"/>
</dbReference>
<dbReference type="InterPro" id="IPR039777">
    <property type="entry name" value="IFRD"/>
</dbReference>
<feature type="non-terminal residue" evidence="4">
    <location>
        <position position="395"/>
    </location>
</feature>
<dbReference type="PANTHER" id="PTHR12354:SF1">
    <property type="entry name" value="INTERFERON-RELATED DEVELOPMENTAL REGULATOR 1"/>
    <property type="match status" value="1"/>
</dbReference>
<dbReference type="EMBL" id="JANBOI010003345">
    <property type="protein sequence ID" value="KAJ1718577.1"/>
    <property type="molecule type" value="Genomic_DNA"/>
</dbReference>
<feature type="compositionally biased region" description="Polar residues" evidence="2">
    <location>
        <begin position="30"/>
        <end position="45"/>
    </location>
</feature>
<organism evidence="4 5">
    <name type="scientific">Coemansia biformis</name>
    <dbReference type="NCBI Taxonomy" id="1286918"/>
    <lineage>
        <taxon>Eukaryota</taxon>
        <taxon>Fungi</taxon>
        <taxon>Fungi incertae sedis</taxon>
        <taxon>Zoopagomycota</taxon>
        <taxon>Kickxellomycotina</taxon>
        <taxon>Kickxellomycetes</taxon>
        <taxon>Kickxellales</taxon>
        <taxon>Kickxellaceae</taxon>
        <taxon>Coemansia</taxon>
    </lineage>
</organism>
<dbReference type="InterPro" id="IPR007701">
    <property type="entry name" value="Interferon-rel_develop_reg_N"/>
</dbReference>